<evidence type="ECO:0000313" key="3">
    <source>
        <dbReference type="Proteomes" id="UP000262172"/>
    </source>
</evidence>
<proteinExistence type="predicted"/>
<dbReference type="AlphaFoldDB" id="A0A371NZC6"/>
<evidence type="ECO:0000313" key="2">
    <source>
        <dbReference type="EMBL" id="REJ08751.1"/>
    </source>
</evidence>
<name>A0A371NZC6_9MICO</name>
<reference evidence="2 3" key="1">
    <citation type="submission" date="2018-08" db="EMBL/GenBank/DDBJ databases">
        <title>Isolation, diversity and antifungal activity of Actinobacteria from cow dung.</title>
        <authorList>
            <person name="Ling L."/>
        </authorList>
    </citation>
    <scope>NUCLEOTIDE SEQUENCE [LARGE SCALE GENOMIC DNA]</scope>
    <source>
        <strain evidence="2 3">NEAU-LLE</strain>
    </source>
</reference>
<accession>A0A371NZC6</accession>
<comment type="caution">
    <text evidence="2">The sequence shown here is derived from an EMBL/GenBank/DDBJ whole genome shotgun (WGS) entry which is preliminary data.</text>
</comment>
<sequence length="105" mass="12158">MMSTLSLFDEPADDQVPTMRELPMYDSQRREIRELFAALGLTTAPEQFAVVEELISVRLRAVTDLNREDARRLLSRLQSRVQTSRRASTGDSWADRDEDTWIDKL</sequence>
<feature type="region of interest" description="Disordered" evidence="1">
    <location>
        <begin position="80"/>
        <end position="105"/>
    </location>
</feature>
<organism evidence="2 3">
    <name type="scientific">Microbacterium bovistercoris</name>
    <dbReference type="NCBI Taxonomy" id="2293570"/>
    <lineage>
        <taxon>Bacteria</taxon>
        <taxon>Bacillati</taxon>
        <taxon>Actinomycetota</taxon>
        <taxon>Actinomycetes</taxon>
        <taxon>Micrococcales</taxon>
        <taxon>Microbacteriaceae</taxon>
        <taxon>Microbacterium</taxon>
    </lineage>
</organism>
<dbReference type="Proteomes" id="UP000262172">
    <property type="component" value="Unassembled WGS sequence"/>
</dbReference>
<gene>
    <name evidence="2" type="ORF">DY023_00220</name>
</gene>
<keyword evidence="3" id="KW-1185">Reference proteome</keyword>
<feature type="compositionally biased region" description="Basic and acidic residues" evidence="1">
    <location>
        <begin position="93"/>
        <end position="105"/>
    </location>
</feature>
<protein>
    <submittedName>
        <fullName evidence="2">Uncharacterized protein</fullName>
    </submittedName>
</protein>
<evidence type="ECO:0000256" key="1">
    <source>
        <dbReference type="SAM" id="MobiDB-lite"/>
    </source>
</evidence>
<dbReference type="EMBL" id="QUAB01000005">
    <property type="protein sequence ID" value="REJ08751.1"/>
    <property type="molecule type" value="Genomic_DNA"/>
</dbReference>